<dbReference type="Proteomes" id="UP000284676">
    <property type="component" value="Unassembled WGS sequence"/>
</dbReference>
<dbReference type="InterPro" id="IPR014710">
    <property type="entry name" value="RmlC-like_jellyroll"/>
</dbReference>
<evidence type="ECO:0000313" key="3">
    <source>
        <dbReference type="Proteomes" id="UP000284676"/>
    </source>
</evidence>
<dbReference type="SUPFAM" id="SSF51182">
    <property type="entry name" value="RmlC-like cupins"/>
    <property type="match status" value="1"/>
</dbReference>
<dbReference type="EMBL" id="QRHL01000010">
    <property type="protein sequence ID" value="RHF72146.1"/>
    <property type="molecule type" value="Genomic_DNA"/>
</dbReference>
<dbReference type="AlphaFoldDB" id="A0A414PUG3"/>
<sequence>MSNIIKNIEDSKSLTLKSQIDYKENSVEQLILAKNQGVTMILFAFDKGKEISTHTAPGDAFVTCLEGNGKIILNGMEHNLKEGDYILMPAKEPHSVYALDKFKMLLTIVM</sequence>
<accession>A0A414PUG3</accession>
<proteinExistence type="predicted"/>
<dbReference type="Pfam" id="PF07883">
    <property type="entry name" value="Cupin_2"/>
    <property type="match status" value="1"/>
</dbReference>
<dbReference type="RefSeq" id="WP_118234406.1">
    <property type="nucleotide sequence ID" value="NZ_JADYUG010000015.1"/>
</dbReference>
<dbReference type="InterPro" id="IPR013096">
    <property type="entry name" value="Cupin_2"/>
</dbReference>
<name>A0A414PUG3_FUSMR</name>
<gene>
    <name evidence="2" type="ORF">DW663_07285</name>
</gene>
<dbReference type="PANTHER" id="PTHR37694:SF1">
    <property type="entry name" value="SLR8022 PROTEIN"/>
    <property type="match status" value="1"/>
</dbReference>
<comment type="caution">
    <text evidence="2">The sequence shown here is derived from an EMBL/GenBank/DDBJ whole genome shotgun (WGS) entry which is preliminary data.</text>
</comment>
<protein>
    <submittedName>
        <fullName evidence="2">Cupin domain-containing protein</fullName>
    </submittedName>
</protein>
<dbReference type="InterPro" id="IPR011051">
    <property type="entry name" value="RmlC_Cupin_sf"/>
</dbReference>
<dbReference type="CDD" id="cd02230">
    <property type="entry name" value="cupin_HP0902-like"/>
    <property type="match status" value="1"/>
</dbReference>
<evidence type="ECO:0000313" key="2">
    <source>
        <dbReference type="EMBL" id="RHF72146.1"/>
    </source>
</evidence>
<dbReference type="PANTHER" id="PTHR37694">
    <property type="entry name" value="SLR8022 PROTEIN"/>
    <property type="match status" value="1"/>
</dbReference>
<reference evidence="2 3" key="1">
    <citation type="submission" date="2018-08" db="EMBL/GenBank/DDBJ databases">
        <title>A genome reference for cultivated species of the human gut microbiota.</title>
        <authorList>
            <person name="Zou Y."/>
            <person name="Xue W."/>
            <person name="Luo G."/>
        </authorList>
    </citation>
    <scope>NUCLEOTIDE SEQUENCE [LARGE SCALE GENOMIC DNA]</scope>
    <source>
        <strain evidence="2 3">AM25-1</strain>
    </source>
</reference>
<dbReference type="Gene3D" id="2.60.120.10">
    <property type="entry name" value="Jelly Rolls"/>
    <property type="match status" value="1"/>
</dbReference>
<evidence type="ECO:0000259" key="1">
    <source>
        <dbReference type="Pfam" id="PF07883"/>
    </source>
</evidence>
<feature type="domain" description="Cupin type-2" evidence="1">
    <location>
        <begin position="42"/>
        <end position="103"/>
    </location>
</feature>
<organism evidence="2 3">
    <name type="scientific">Fusobacterium mortiferum</name>
    <dbReference type="NCBI Taxonomy" id="850"/>
    <lineage>
        <taxon>Bacteria</taxon>
        <taxon>Fusobacteriati</taxon>
        <taxon>Fusobacteriota</taxon>
        <taxon>Fusobacteriia</taxon>
        <taxon>Fusobacteriales</taxon>
        <taxon>Fusobacteriaceae</taxon>
        <taxon>Fusobacterium</taxon>
    </lineage>
</organism>